<dbReference type="EMBL" id="QFXC01000002">
    <property type="protein sequence ID" value="RDH86146.1"/>
    <property type="molecule type" value="Genomic_DNA"/>
</dbReference>
<gene>
    <name evidence="3" type="ORF">DIZ80_01370</name>
</gene>
<dbReference type="SUPFAM" id="SSF52540">
    <property type="entry name" value="P-loop containing nucleoside triphosphate hydrolases"/>
    <property type="match status" value="1"/>
</dbReference>
<sequence length="540" mass="61464">MIQEAFNLLNTGRNEEAKTLLNQLTKTTPNDPQCWYLFGLVKARYQQFDAAEADLLHSLELSVTPQACVALGQVYLGTNKIDKAETYLEKALSLDDTLVEAYNGLATIYASTGKDAQAINYFEKIIDMNVANEFVYGNVALLYERLRKSEQANEAASKAFSLNPNNVPGNLVLARVDRKNKEYDKAIGRLNKILNSPNIHPSVMINIQSELGLNLDLKGDYNQAYRAFLASNEASKQIAKQAPYDKSYYLNKVHNNKMWYSPENVAAFPSVSIGSSNDIYTGRKHPVFFVGFPRSGTTLVEQILSSNSNIETSGEEFGLNYLIDFAKSNIGSSRAYPEFMQDYDTENKIFELRNEYFNKLKTACGFEGGDHLFIDKLPLNIVDLGFINQLFPDAKIIMAYRDPRDVCLSCFMQAFQLNPAMIQFLTLKDTANFYAKTMELWLQYKEVLNIEIFEYKYEDLVEDSESITKNMVSFLGEEWSSEMLEYYKEVATKHVATPSFADVKSPIYSRAVQRWKNYAEEIKQVESVLEPYIKSFGYDV</sequence>
<protein>
    <recommendedName>
        <fullName evidence="5">Sulfotransferase</fullName>
    </recommendedName>
</protein>
<evidence type="ECO:0000256" key="2">
    <source>
        <dbReference type="PROSITE-ProRule" id="PRU00339"/>
    </source>
</evidence>
<evidence type="ECO:0000256" key="1">
    <source>
        <dbReference type="ARBA" id="ARBA00022679"/>
    </source>
</evidence>
<dbReference type="AlphaFoldDB" id="A0A370DPT1"/>
<evidence type="ECO:0000313" key="4">
    <source>
        <dbReference type="Proteomes" id="UP000254266"/>
    </source>
</evidence>
<proteinExistence type="predicted"/>
<name>A0A370DPT1_9GAMM</name>
<dbReference type="Pfam" id="PF13181">
    <property type="entry name" value="TPR_8"/>
    <property type="match status" value="3"/>
</dbReference>
<keyword evidence="1" id="KW-0808">Transferase</keyword>
<dbReference type="InterPro" id="IPR011990">
    <property type="entry name" value="TPR-like_helical_dom_sf"/>
</dbReference>
<dbReference type="PANTHER" id="PTHR12788">
    <property type="entry name" value="PROTEIN-TYROSINE SULFOTRANSFERASE 2"/>
    <property type="match status" value="1"/>
</dbReference>
<feature type="repeat" description="TPR" evidence="2">
    <location>
        <begin position="65"/>
        <end position="98"/>
    </location>
</feature>
<dbReference type="Gene3D" id="3.40.50.300">
    <property type="entry name" value="P-loop containing nucleotide triphosphate hydrolases"/>
    <property type="match status" value="1"/>
</dbReference>
<dbReference type="Pfam" id="PF13469">
    <property type="entry name" value="Sulfotransfer_3"/>
    <property type="match status" value="1"/>
</dbReference>
<dbReference type="GO" id="GO:0008476">
    <property type="term" value="F:protein-tyrosine sulfotransferase activity"/>
    <property type="evidence" value="ECO:0007669"/>
    <property type="project" value="InterPro"/>
</dbReference>
<dbReference type="PROSITE" id="PS50005">
    <property type="entry name" value="TPR"/>
    <property type="match status" value="3"/>
</dbReference>
<dbReference type="InterPro" id="IPR019734">
    <property type="entry name" value="TPR_rpt"/>
</dbReference>
<comment type="caution">
    <text evidence="3">The sequence shown here is derived from an EMBL/GenBank/DDBJ whole genome shotgun (WGS) entry which is preliminary data.</text>
</comment>
<dbReference type="InterPro" id="IPR027417">
    <property type="entry name" value="P-loop_NTPase"/>
</dbReference>
<reference evidence="3 4" key="1">
    <citation type="journal article" date="2018" name="ISME J.">
        <title>Endosymbiont genomes yield clues of tubeworm success.</title>
        <authorList>
            <person name="Li Y."/>
            <person name="Liles M.R."/>
            <person name="Halanych K.M."/>
        </authorList>
    </citation>
    <scope>NUCLEOTIDE SEQUENCE [LARGE SCALE GENOMIC DNA]</scope>
    <source>
        <strain evidence="3">A1464</strain>
    </source>
</reference>
<dbReference type="Proteomes" id="UP000254266">
    <property type="component" value="Unassembled WGS sequence"/>
</dbReference>
<dbReference type="InterPro" id="IPR026634">
    <property type="entry name" value="TPST-like"/>
</dbReference>
<feature type="repeat" description="TPR" evidence="2">
    <location>
        <begin position="133"/>
        <end position="166"/>
    </location>
</feature>
<dbReference type="SMART" id="SM00028">
    <property type="entry name" value="TPR"/>
    <property type="match status" value="4"/>
</dbReference>
<evidence type="ECO:0000313" key="3">
    <source>
        <dbReference type="EMBL" id="RDH86146.1"/>
    </source>
</evidence>
<organism evidence="3 4">
    <name type="scientific">endosymbiont of Galathealinum brachiosum</name>
    <dbReference type="NCBI Taxonomy" id="2200906"/>
    <lineage>
        <taxon>Bacteria</taxon>
        <taxon>Pseudomonadati</taxon>
        <taxon>Pseudomonadota</taxon>
        <taxon>Gammaproteobacteria</taxon>
        <taxon>sulfur-oxidizing symbionts</taxon>
    </lineage>
</organism>
<feature type="repeat" description="TPR" evidence="2">
    <location>
        <begin position="99"/>
        <end position="132"/>
    </location>
</feature>
<dbReference type="PANTHER" id="PTHR12788:SF10">
    <property type="entry name" value="PROTEIN-TYROSINE SULFOTRANSFERASE"/>
    <property type="match status" value="1"/>
</dbReference>
<keyword evidence="2" id="KW-0802">TPR repeat</keyword>
<dbReference type="Gene3D" id="1.25.40.10">
    <property type="entry name" value="Tetratricopeptide repeat domain"/>
    <property type="match status" value="2"/>
</dbReference>
<evidence type="ECO:0008006" key="5">
    <source>
        <dbReference type="Google" id="ProtNLM"/>
    </source>
</evidence>
<dbReference type="SUPFAM" id="SSF81901">
    <property type="entry name" value="HCP-like"/>
    <property type="match status" value="1"/>
</dbReference>
<keyword evidence="4" id="KW-1185">Reference proteome</keyword>
<accession>A0A370DPT1</accession>